<feature type="domain" description="Ig-like" evidence="1">
    <location>
        <begin position="563"/>
        <end position="637"/>
    </location>
</feature>
<dbReference type="EMBL" id="BMLV01000005">
    <property type="protein sequence ID" value="GGP05677.1"/>
    <property type="molecule type" value="Genomic_DNA"/>
</dbReference>
<evidence type="ECO:0000313" key="3">
    <source>
        <dbReference type="Proteomes" id="UP000620064"/>
    </source>
</evidence>
<organism evidence="2 3">
    <name type="scientific">Cloacibacterium rupense</name>
    <dbReference type="NCBI Taxonomy" id="517423"/>
    <lineage>
        <taxon>Bacteria</taxon>
        <taxon>Pseudomonadati</taxon>
        <taxon>Bacteroidota</taxon>
        <taxon>Flavobacteriia</taxon>
        <taxon>Flavobacteriales</taxon>
        <taxon>Weeksellaceae</taxon>
    </lineage>
</organism>
<protein>
    <recommendedName>
        <fullName evidence="1">Ig-like domain-containing protein</fullName>
    </recommendedName>
</protein>
<accession>A0ABQ2NLA4</accession>
<evidence type="ECO:0000313" key="2">
    <source>
        <dbReference type="EMBL" id="GGP05677.1"/>
    </source>
</evidence>
<feature type="domain" description="Ig-like" evidence="1">
    <location>
        <begin position="407"/>
        <end position="481"/>
    </location>
</feature>
<dbReference type="NCBIfam" id="TIGR04131">
    <property type="entry name" value="Bac_Flav_CTERM"/>
    <property type="match status" value="1"/>
</dbReference>
<proteinExistence type="predicted"/>
<dbReference type="RefSeq" id="WP_188618244.1">
    <property type="nucleotide sequence ID" value="NZ_BMLV01000005.1"/>
</dbReference>
<name>A0ABQ2NLA4_9FLAO</name>
<dbReference type="Gene3D" id="2.60.40.10">
    <property type="entry name" value="Immunoglobulins"/>
    <property type="match status" value="1"/>
</dbReference>
<dbReference type="Proteomes" id="UP000620064">
    <property type="component" value="Unassembled WGS sequence"/>
</dbReference>
<feature type="domain" description="Ig-like" evidence="1">
    <location>
        <begin position="485"/>
        <end position="561"/>
    </location>
</feature>
<comment type="caution">
    <text evidence="2">The sequence shown here is derived from an EMBL/GenBank/DDBJ whole genome shotgun (WGS) entry which is preliminary data.</text>
</comment>
<dbReference type="InterPro" id="IPR013783">
    <property type="entry name" value="Ig-like_fold"/>
</dbReference>
<reference evidence="3" key="1">
    <citation type="journal article" date="2019" name="Int. J. Syst. Evol. Microbiol.">
        <title>The Global Catalogue of Microorganisms (GCM) 10K type strain sequencing project: providing services to taxonomists for standard genome sequencing and annotation.</title>
        <authorList>
            <consortium name="The Broad Institute Genomics Platform"/>
            <consortium name="The Broad Institute Genome Sequencing Center for Infectious Disease"/>
            <person name="Wu L."/>
            <person name="Ma J."/>
        </authorList>
    </citation>
    <scope>NUCLEOTIDE SEQUENCE [LARGE SCALE GENOMIC DNA]</scope>
    <source>
        <strain evidence="3">CGMCC 1.7656</strain>
    </source>
</reference>
<dbReference type="InterPro" id="IPR044023">
    <property type="entry name" value="Ig_7"/>
</dbReference>
<evidence type="ECO:0000259" key="1">
    <source>
        <dbReference type="Pfam" id="PF19081"/>
    </source>
</evidence>
<gene>
    <name evidence="2" type="ORF">GCM10010992_22710</name>
</gene>
<dbReference type="Pfam" id="PF19081">
    <property type="entry name" value="Ig_7"/>
    <property type="match status" value="3"/>
</dbReference>
<keyword evidence="3" id="KW-1185">Reference proteome</keyword>
<dbReference type="InterPro" id="IPR026341">
    <property type="entry name" value="T9SS_type_B"/>
</dbReference>
<sequence length="944" mass="102263">MKLIRRELGFFLLIFLLFLSRFSAQSCGGSFGAPIFTEDFGSVTTPLQVVSPALVPPAFTNYIYSPKIPPDDGFYTITNSTEYLSWGWQKSLDHTNDASGTYGNMLLVNASYTPGEFYRRRVSNLCSNQVYRFSAWILNIHRAGANVKKPNVTFQIRSTSGTILGSVSTGDLREENGEFWRNFYLDFKSDPASSEVDVVLINNAEGGNGNDLAIDDISFSPCGPATSVSTSIDVFTTGVCDNSLGFQLTAQISAGTYTNPNYIWQKSINGGNTWIDLTSATTNPTINIAAGSYQNNDLYRFIVGESTNINTVTCRVYSSNYKAIVLGYPAAPLPKIFNFCQNSTGNSISISGKEILWYTSAIGGIPDTLPPVVDTSVVGSKDYWVTETVNGCESSRTKITVNIISIPTAPLVSNYQYCQNSTANQLTANGSNLLWYSSSTGGTGSSTAPTPDTSQVGTFSFWVSQNNGTCESARAEIKVTVLANPNAPQVSDIQYCHNASASPLTAIGNNLLWYNSSTGGTGSATAPTPDTTQVGNFSYWVSQSVNGCESPRAKITVTIFPIPAAPQVVDVQFCQNSTASALTATGRNLQWYTSQVGGTGSPNAPIPSTTQIGDFYYWVSQNVNGCESPRAQIKVSILANPNPPLVTNYQICQNYTASALSAIGNNLLWYSSQIGGAGTSVAPIPSTVQAGNFSFWVSQNNGTCESARAEIVVTVLPAPHSDVLENKSICDGGTVTLDAGGGFSAYEWNTIPPQYSQKITLTSAGKYTVKLTSSNGCTAEQTVEVVNGVTPNITNIKSGENFLEISAEGGNPPYFYSLDNVNWQTSNIFTNLKAGIYQIFVKSQTNSCTAVAQSAVLFIPNVITPNQDSFNDVWKVGNIEYFKNAKLAIYDRYGKKVFYTEDISKFNWDGFYLGRTLPSDTYWYVIEIQNNYTRTGWILLKTRN</sequence>
<dbReference type="Pfam" id="PF13585">
    <property type="entry name" value="CHU_C"/>
    <property type="match status" value="1"/>
</dbReference>
<dbReference type="Gene3D" id="2.60.120.200">
    <property type="match status" value="1"/>
</dbReference>